<dbReference type="GO" id="GO:0016810">
    <property type="term" value="F:hydrolase activity, acting on carbon-nitrogen (but not peptide) bonds"/>
    <property type="evidence" value="ECO:0007669"/>
    <property type="project" value="InterPro"/>
</dbReference>
<dbReference type="Pfam" id="PF01522">
    <property type="entry name" value="Polysacc_deac_1"/>
    <property type="match status" value="1"/>
</dbReference>
<evidence type="ECO:0000259" key="5">
    <source>
        <dbReference type="PROSITE" id="PS51677"/>
    </source>
</evidence>
<keyword evidence="7" id="KW-1185">Reference proteome</keyword>
<feature type="transmembrane region" description="Helical" evidence="4">
    <location>
        <begin position="611"/>
        <end position="637"/>
    </location>
</feature>
<dbReference type="SUPFAM" id="SSF53448">
    <property type="entry name" value="Nucleotide-diphospho-sugar transferases"/>
    <property type="match status" value="1"/>
</dbReference>
<evidence type="ECO:0000256" key="1">
    <source>
        <dbReference type="ARBA" id="ARBA00006739"/>
    </source>
</evidence>
<protein>
    <submittedName>
        <fullName evidence="6">Bi-functional transferase/deacetylase</fullName>
    </submittedName>
</protein>
<dbReference type="PANTHER" id="PTHR43630:SF1">
    <property type="entry name" value="POLY-BETA-1,6-N-ACETYL-D-GLUCOSAMINE SYNTHASE"/>
    <property type="match status" value="1"/>
</dbReference>
<dbReference type="InterPro" id="IPR029044">
    <property type="entry name" value="Nucleotide-diphossugar_trans"/>
</dbReference>
<keyword evidence="4" id="KW-1133">Transmembrane helix</keyword>
<dbReference type="GO" id="GO:0005975">
    <property type="term" value="P:carbohydrate metabolic process"/>
    <property type="evidence" value="ECO:0007669"/>
    <property type="project" value="InterPro"/>
</dbReference>
<dbReference type="Gene3D" id="3.90.550.10">
    <property type="entry name" value="Spore Coat Polysaccharide Biosynthesis Protein SpsA, Chain A"/>
    <property type="match status" value="1"/>
</dbReference>
<evidence type="ECO:0000313" key="6">
    <source>
        <dbReference type="EMBL" id="GFJ79588.1"/>
    </source>
</evidence>
<dbReference type="GO" id="GO:0016757">
    <property type="term" value="F:glycosyltransferase activity"/>
    <property type="evidence" value="ECO:0007669"/>
    <property type="project" value="UniProtKB-KW"/>
</dbReference>
<evidence type="ECO:0000256" key="2">
    <source>
        <dbReference type="ARBA" id="ARBA00022676"/>
    </source>
</evidence>
<dbReference type="Gene3D" id="3.20.20.370">
    <property type="entry name" value="Glycoside hydrolase/deacetylase"/>
    <property type="match status" value="1"/>
</dbReference>
<feature type="transmembrane region" description="Helical" evidence="4">
    <location>
        <begin position="320"/>
        <end position="344"/>
    </location>
</feature>
<dbReference type="InterPro" id="IPR011330">
    <property type="entry name" value="Glyco_hydro/deAcase_b/a-brl"/>
</dbReference>
<keyword evidence="3 6" id="KW-0808">Transferase</keyword>
<gene>
    <name evidence="6" type="ORF">Phou_037680</name>
</gene>
<accession>A0A6V8KB26</accession>
<dbReference type="InterPro" id="IPR002509">
    <property type="entry name" value="NODB_dom"/>
</dbReference>
<keyword evidence="4" id="KW-0472">Membrane</keyword>
<evidence type="ECO:0000313" key="7">
    <source>
        <dbReference type="Proteomes" id="UP000482800"/>
    </source>
</evidence>
<feature type="transmembrane region" description="Helical" evidence="4">
    <location>
        <begin position="643"/>
        <end position="663"/>
    </location>
</feature>
<reference evidence="6 7" key="2">
    <citation type="submission" date="2020-03" db="EMBL/GenBank/DDBJ databases">
        <authorList>
            <person name="Ichikawa N."/>
            <person name="Kimura A."/>
            <person name="Kitahashi Y."/>
            <person name="Uohara A."/>
        </authorList>
    </citation>
    <scope>NUCLEOTIDE SEQUENCE [LARGE SCALE GENOMIC DNA]</scope>
    <source>
        <strain evidence="6 7">NBRC 108639</strain>
    </source>
</reference>
<dbReference type="EMBL" id="BLPF01000001">
    <property type="protein sequence ID" value="GFJ79588.1"/>
    <property type="molecule type" value="Genomic_DNA"/>
</dbReference>
<sequence length="720" mass="78334">MGVWHGRRRVGGTGEVPLPPRRRTRWVVPLAVTFILANLLAIGAYTNSRFAPDAEHAGAGGGAVPAPVRDGGAVVDTRDKRNSSYRMPARTIALTFDDGPDPVWTPRVLDVLAKHRTRATFFVVGAQVARHPDLTRRLLREGHELGVHTFTHPDLAELPSWRRRLEYAQTQDAIAYTTGATTPLVRLPYSSGVDALDGPEWSVAREAGGWGYVPVFNDIDSRDWARPGAASIVRSSTPEGDRGAVVLMHDAGGDRAQTLAALDRLIPSLKQRGYRFTTVSEGVAGAVPGLDRDREPSRGQAVRGAALVWGVTIADGALRVLWVLLIVVGVLTLLRTLLMFAIAVRHARRRRAAAWSWGPPVTPPVTVIVPAYNEHDTIGATVRSLAASTYPDIEVLVVDDESSDGTAEEVERLGLPGVRLVRVPAGGKAAALNAGIALARHPIVVMVDADTVVPPEAIAELVKPFADPSVGAVAGNVKVGNRRGLIGRWQHIEYVIGFNLDRRLYDALGCMPTVPGALGAFRRDAVRPAGGLSRATLAEDTDLTMALHRAGWRVVYQESAVASTEAPSTLRDLWRQRYRWSYGTMQAMWRHRRAIVERGPSGRFGRRGLPFIALFTVLLPLCAPVLDVFAVYGLVFLDRVETLVAWLAVLAIQIVTAVLAFRLDREPLRPLWALPIQQVVYRQLMYLVLLHAAATALSGGHLKWQKLRRTGELAGKPSPG</sequence>
<comment type="similarity">
    <text evidence="1">Belongs to the glycosyltransferase 2 family.</text>
</comment>
<feature type="transmembrane region" description="Helical" evidence="4">
    <location>
        <begin position="26"/>
        <end position="45"/>
    </location>
</feature>
<dbReference type="AlphaFoldDB" id="A0A6V8KB26"/>
<keyword evidence="4" id="KW-0812">Transmembrane</keyword>
<keyword evidence="2" id="KW-0328">Glycosyltransferase</keyword>
<comment type="caution">
    <text evidence="6">The sequence shown here is derived from an EMBL/GenBank/DDBJ whole genome shotgun (WGS) entry which is preliminary data.</text>
</comment>
<dbReference type="CDD" id="cd06423">
    <property type="entry name" value="CESA_like"/>
    <property type="match status" value="1"/>
</dbReference>
<dbReference type="SUPFAM" id="SSF88713">
    <property type="entry name" value="Glycoside hydrolase/deacetylase"/>
    <property type="match status" value="1"/>
</dbReference>
<name>A0A6V8KB26_9ACTN</name>
<dbReference type="PANTHER" id="PTHR43630">
    <property type="entry name" value="POLY-BETA-1,6-N-ACETYL-D-GLUCOSAMINE SYNTHASE"/>
    <property type="match status" value="1"/>
</dbReference>
<dbReference type="RefSeq" id="WP_173057105.1">
    <property type="nucleotide sequence ID" value="NZ_BAABGO010000001.1"/>
</dbReference>
<reference evidence="6 7" key="1">
    <citation type="submission" date="2020-03" db="EMBL/GenBank/DDBJ databases">
        <title>Whole genome shotgun sequence of Phytohabitans houttuyneae NBRC 108639.</title>
        <authorList>
            <person name="Komaki H."/>
            <person name="Tamura T."/>
        </authorList>
    </citation>
    <scope>NUCLEOTIDE SEQUENCE [LARGE SCALE GENOMIC DNA]</scope>
    <source>
        <strain evidence="6 7">NBRC 108639</strain>
    </source>
</reference>
<dbReference type="PROSITE" id="PS51677">
    <property type="entry name" value="NODB"/>
    <property type="match status" value="1"/>
</dbReference>
<organism evidence="6 7">
    <name type="scientific">Phytohabitans houttuyneae</name>
    <dbReference type="NCBI Taxonomy" id="1076126"/>
    <lineage>
        <taxon>Bacteria</taxon>
        <taxon>Bacillati</taxon>
        <taxon>Actinomycetota</taxon>
        <taxon>Actinomycetes</taxon>
        <taxon>Micromonosporales</taxon>
        <taxon>Micromonosporaceae</taxon>
    </lineage>
</organism>
<evidence type="ECO:0000256" key="3">
    <source>
        <dbReference type="ARBA" id="ARBA00022679"/>
    </source>
</evidence>
<dbReference type="Proteomes" id="UP000482800">
    <property type="component" value="Unassembled WGS sequence"/>
</dbReference>
<dbReference type="Pfam" id="PF13641">
    <property type="entry name" value="Glyco_tranf_2_3"/>
    <property type="match status" value="1"/>
</dbReference>
<proteinExistence type="inferred from homology"/>
<evidence type="ECO:0000256" key="4">
    <source>
        <dbReference type="SAM" id="Phobius"/>
    </source>
</evidence>
<feature type="domain" description="NodB homology" evidence="5">
    <location>
        <begin position="90"/>
        <end position="277"/>
    </location>
</feature>